<evidence type="ECO:0000256" key="1">
    <source>
        <dbReference type="SAM" id="Phobius"/>
    </source>
</evidence>
<feature type="transmembrane region" description="Helical" evidence="1">
    <location>
        <begin position="21"/>
        <end position="46"/>
    </location>
</feature>
<feature type="transmembrane region" description="Helical" evidence="1">
    <location>
        <begin position="52"/>
        <end position="72"/>
    </location>
</feature>
<evidence type="ECO:0000313" key="2">
    <source>
        <dbReference type="EMBL" id="OWK41587.1"/>
    </source>
</evidence>
<accession>A0A225DZP3</accession>
<name>A0A225DZP3_9BACT</name>
<protein>
    <submittedName>
        <fullName evidence="2">Uncharacterized protein</fullName>
    </submittedName>
</protein>
<reference evidence="3" key="1">
    <citation type="submission" date="2017-06" db="EMBL/GenBank/DDBJ databases">
        <title>Genome analysis of Fimbriiglobus ruber SP5, the first member of the order Planctomycetales with confirmed chitinolytic capability.</title>
        <authorList>
            <person name="Ravin N.V."/>
            <person name="Rakitin A.L."/>
            <person name="Ivanova A.A."/>
            <person name="Beletsky A.V."/>
            <person name="Kulichevskaya I.S."/>
            <person name="Mardanov A.V."/>
            <person name="Dedysh S.N."/>
        </authorList>
    </citation>
    <scope>NUCLEOTIDE SEQUENCE [LARGE SCALE GENOMIC DNA]</scope>
    <source>
        <strain evidence="3">SP5</strain>
    </source>
</reference>
<dbReference type="AlphaFoldDB" id="A0A225DZP3"/>
<dbReference type="RefSeq" id="WP_143393173.1">
    <property type="nucleotide sequence ID" value="NZ_NIDE01000005.1"/>
</dbReference>
<proteinExistence type="predicted"/>
<evidence type="ECO:0000313" key="3">
    <source>
        <dbReference type="Proteomes" id="UP000214646"/>
    </source>
</evidence>
<keyword evidence="3" id="KW-1185">Reference proteome</keyword>
<gene>
    <name evidence="2" type="ORF">FRUB_03665</name>
</gene>
<organism evidence="2 3">
    <name type="scientific">Fimbriiglobus ruber</name>
    <dbReference type="NCBI Taxonomy" id="1908690"/>
    <lineage>
        <taxon>Bacteria</taxon>
        <taxon>Pseudomonadati</taxon>
        <taxon>Planctomycetota</taxon>
        <taxon>Planctomycetia</taxon>
        <taxon>Gemmatales</taxon>
        <taxon>Gemmataceae</taxon>
        <taxon>Fimbriiglobus</taxon>
    </lineage>
</organism>
<dbReference type="EMBL" id="NIDE01000005">
    <property type="protein sequence ID" value="OWK41587.1"/>
    <property type="molecule type" value="Genomic_DNA"/>
</dbReference>
<keyword evidence="1" id="KW-0472">Membrane</keyword>
<keyword evidence="1" id="KW-0812">Transmembrane</keyword>
<dbReference type="Proteomes" id="UP000214646">
    <property type="component" value="Unassembled WGS sequence"/>
</dbReference>
<keyword evidence="1" id="KW-1133">Transmembrane helix</keyword>
<dbReference type="OrthoDB" id="2970479at2"/>
<sequence length="91" mass="10865">MAETSQKWNRWQQTRQMGRQRFVWLYGVCGWGLSVGVLWSIGFWYISDPHPPFWLVIGLGLLGFPPGGYLWGRLMWWWFERSRLTAEQSKV</sequence>
<comment type="caution">
    <text evidence="2">The sequence shown here is derived from an EMBL/GenBank/DDBJ whole genome shotgun (WGS) entry which is preliminary data.</text>
</comment>